<evidence type="ECO:0000313" key="4">
    <source>
        <dbReference type="Proteomes" id="UP000751190"/>
    </source>
</evidence>
<dbReference type="OrthoDB" id="10001928at2759"/>
<accession>A0A8J6CCC0</accession>
<sequence length="547" mass="56200">MAAVAAHADDPFKKRVGAACCALGPSVVAMGGLTDGDANGRSTLTNDVSTWSADYGWRHHRLAFDAPAPKPRAGHTCCARDDGVLVFGGYDASAAKLADLWELRTTGTATAYELELGVLAVLSVEDQEADIAARQKAAGKQKGTLEELEPLPLFEPARFRAALEAALQLPTEAVDVSEPSAQPDRPSRVSVKVTIRPLLAVGMRVYGVDGDGLPCAALTVLRDQLAAAGVPEGMVEVASDPKDKTKAKAAAPAKGGVKAAVEAEPPVGNDRPAAPDVGYALKCWALHETHKPVSDVLSWQPCTPMGDASKPIVARSGHSASVWGGMMWVFGGSASTGALATLSTLELASLEWVTLETTGRAPAARFSHSACVLDAADGAAPLLVICGGLDGRKRLGDCCLLDLAKKTWCAVEMGAAVASSFPLSAAWHTLSACGRRALAFGGIDAHVDALRATALLDFELDAEPAATPPAGPAGGAAAASGKYRMRITAASSGDERCGPPPRFSHCAAAAPVPASLGHADSAVAVLIFGGTTAAHMLDDCWLITVRG</sequence>
<evidence type="ECO:0000313" key="3">
    <source>
        <dbReference type="EMBL" id="KAG8469732.1"/>
    </source>
</evidence>
<dbReference type="PANTHER" id="PTHR46093:SF18">
    <property type="entry name" value="FIBRONECTIN TYPE-III DOMAIN-CONTAINING PROTEIN"/>
    <property type="match status" value="1"/>
</dbReference>
<comment type="caution">
    <text evidence="3">The sequence shown here is derived from an EMBL/GenBank/DDBJ whole genome shotgun (WGS) entry which is preliminary data.</text>
</comment>
<dbReference type="InterPro" id="IPR015915">
    <property type="entry name" value="Kelch-typ_b-propeller"/>
</dbReference>
<keyword evidence="1" id="KW-0880">Kelch repeat</keyword>
<organism evidence="3 4">
    <name type="scientific">Diacronema lutheri</name>
    <name type="common">Unicellular marine alga</name>
    <name type="synonym">Monochrysis lutheri</name>
    <dbReference type="NCBI Taxonomy" id="2081491"/>
    <lineage>
        <taxon>Eukaryota</taxon>
        <taxon>Haptista</taxon>
        <taxon>Haptophyta</taxon>
        <taxon>Pavlovophyceae</taxon>
        <taxon>Pavlovales</taxon>
        <taxon>Pavlovaceae</taxon>
        <taxon>Diacronema</taxon>
    </lineage>
</organism>
<gene>
    <name evidence="3" type="ORF">KFE25_006187</name>
</gene>
<keyword evidence="2" id="KW-0677">Repeat</keyword>
<dbReference type="EMBL" id="JAGTXO010000002">
    <property type="protein sequence ID" value="KAG8469732.1"/>
    <property type="molecule type" value="Genomic_DNA"/>
</dbReference>
<protein>
    <submittedName>
        <fullName evidence="3">Uncharacterized protein</fullName>
    </submittedName>
</protein>
<dbReference type="Gene3D" id="2.120.10.80">
    <property type="entry name" value="Kelch-type beta propeller"/>
    <property type="match status" value="2"/>
</dbReference>
<dbReference type="Pfam" id="PF24681">
    <property type="entry name" value="Kelch_KLHDC2_KLHL20_DRC7"/>
    <property type="match status" value="1"/>
</dbReference>
<dbReference type="AlphaFoldDB" id="A0A8J6CCC0"/>
<evidence type="ECO:0000256" key="1">
    <source>
        <dbReference type="ARBA" id="ARBA00022441"/>
    </source>
</evidence>
<dbReference type="Proteomes" id="UP000751190">
    <property type="component" value="Unassembled WGS sequence"/>
</dbReference>
<keyword evidence="4" id="KW-1185">Reference proteome</keyword>
<reference evidence="3" key="1">
    <citation type="submission" date="2021-05" db="EMBL/GenBank/DDBJ databases">
        <title>The genome of the haptophyte Pavlova lutheri (Diacronema luteri, Pavlovales) - a model for lipid biosynthesis in eukaryotic algae.</title>
        <authorList>
            <person name="Hulatt C.J."/>
            <person name="Posewitz M.C."/>
        </authorList>
    </citation>
    <scope>NUCLEOTIDE SEQUENCE</scope>
    <source>
        <strain evidence="3">NIVA-4/92</strain>
    </source>
</reference>
<dbReference type="SUPFAM" id="SSF117281">
    <property type="entry name" value="Kelch motif"/>
    <property type="match status" value="2"/>
</dbReference>
<dbReference type="PANTHER" id="PTHR46093">
    <property type="entry name" value="ACYL-COA-BINDING DOMAIN-CONTAINING PROTEIN 5"/>
    <property type="match status" value="1"/>
</dbReference>
<evidence type="ECO:0000256" key="2">
    <source>
        <dbReference type="ARBA" id="ARBA00022737"/>
    </source>
</evidence>
<name>A0A8J6CCC0_DIALT</name>
<proteinExistence type="predicted"/>